<evidence type="ECO:0000256" key="2">
    <source>
        <dbReference type="ARBA" id="ARBA00012438"/>
    </source>
</evidence>
<dbReference type="InterPro" id="IPR000014">
    <property type="entry name" value="PAS"/>
</dbReference>
<proteinExistence type="predicted"/>
<dbReference type="InterPro" id="IPR035965">
    <property type="entry name" value="PAS-like_dom_sf"/>
</dbReference>
<dbReference type="SMART" id="SM00388">
    <property type="entry name" value="HisKA"/>
    <property type="match status" value="1"/>
</dbReference>
<dbReference type="PROSITE" id="PS50109">
    <property type="entry name" value="HIS_KIN"/>
    <property type="match status" value="1"/>
</dbReference>
<evidence type="ECO:0000313" key="9">
    <source>
        <dbReference type="EMBL" id="GIZ50043.1"/>
    </source>
</evidence>
<dbReference type="EC" id="2.7.13.3" evidence="2"/>
<dbReference type="Pfam" id="PF02518">
    <property type="entry name" value="HATPase_c"/>
    <property type="match status" value="1"/>
</dbReference>
<evidence type="ECO:0000259" key="5">
    <source>
        <dbReference type="PROSITE" id="PS50109"/>
    </source>
</evidence>
<dbReference type="PANTHER" id="PTHR43065">
    <property type="entry name" value="SENSOR HISTIDINE KINASE"/>
    <property type="match status" value="1"/>
</dbReference>
<dbReference type="Proteomes" id="UP000887222">
    <property type="component" value="Unassembled WGS sequence"/>
</dbReference>
<dbReference type="CDD" id="cd00130">
    <property type="entry name" value="PAS"/>
    <property type="match status" value="1"/>
</dbReference>
<dbReference type="SUPFAM" id="SSF52172">
    <property type="entry name" value="CheY-like"/>
    <property type="match status" value="1"/>
</dbReference>
<evidence type="ECO:0000256" key="4">
    <source>
        <dbReference type="PROSITE-ProRule" id="PRU00169"/>
    </source>
</evidence>
<dbReference type="Gene3D" id="1.10.287.130">
    <property type="match status" value="1"/>
</dbReference>
<dbReference type="PROSITE" id="PS50110">
    <property type="entry name" value="RESPONSE_REGULATORY"/>
    <property type="match status" value="1"/>
</dbReference>
<dbReference type="InterPro" id="IPR036097">
    <property type="entry name" value="HisK_dim/P_sf"/>
</dbReference>
<dbReference type="Pfam" id="PF00072">
    <property type="entry name" value="Response_reg"/>
    <property type="match status" value="1"/>
</dbReference>
<keyword evidence="9" id="KW-0808">Transferase</keyword>
<keyword evidence="10" id="KW-1185">Reference proteome</keyword>
<keyword evidence="3 4" id="KW-0597">Phosphoprotein</keyword>
<feature type="domain" description="PAC" evidence="8">
    <location>
        <begin position="89"/>
        <end position="141"/>
    </location>
</feature>
<evidence type="ECO:0000259" key="8">
    <source>
        <dbReference type="PROSITE" id="PS50113"/>
    </source>
</evidence>
<dbReference type="SUPFAM" id="SSF55785">
    <property type="entry name" value="PYP-like sensor domain (PAS domain)"/>
    <property type="match status" value="1"/>
</dbReference>
<comment type="catalytic activity">
    <reaction evidence="1">
        <text>ATP + protein L-histidine = ADP + protein N-phospho-L-histidine.</text>
        <dbReference type="EC" id="2.7.13.3"/>
    </reaction>
</comment>
<dbReference type="GO" id="GO:0016301">
    <property type="term" value="F:kinase activity"/>
    <property type="evidence" value="ECO:0007669"/>
    <property type="project" value="UniProtKB-KW"/>
</dbReference>
<keyword evidence="9" id="KW-0418">Kinase</keyword>
<dbReference type="RefSeq" id="WP_220806234.1">
    <property type="nucleotide sequence ID" value="NZ_BPMK01000001.1"/>
</dbReference>
<feature type="domain" description="Histidine kinase" evidence="5">
    <location>
        <begin position="161"/>
        <end position="380"/>
    </location>
</feature>
<dbReference type="PRINTS" id="PR00344">
    <property type="entry name" value="BCTRLSENSOR"/>
</dbReference>
<dbReference type="SMART" id="SM00091">
    <property type="entry name" value="PAS"/>
    <property type="match status" value="1"/>
</dbReference>
<dbReference type="InterPro" id="IPR036890">
    <property type="entry name" value="HATPase_C_sf"/>
</dbReference>
<evidence type="ECO:0000256" key="3">
    <source>
        <dbReference type="ARBA" id="ARBA00022553"/>
    </source>
</evidence>
<dbReference type="Pfam" id="PF13426">
    <property type="entry name" value="PAS_9"/>
    <property type="match status" value="1"/>
</dbReference>
<dbReference type="SUPFAM" id="SSF55874">
    <property type="entry name" value="ATPase domain of HSP90 chaperone/DNA topoisomerase II/histidine kinase"/>
    <property type="match status" value="1"/>
</dbReference>
<dbReference type="CDD" id="cd00082">
    <property type="entry name" value="HisKA"/>
    <property type="match status" value="1"/>
</dbReference>
<dbReference type="SMART" id="SM00086">
    <property type="entry name" value="PAC"/>
    <property type="match status" value="1"/>
</dbReference>
<dbReference type="PROSITE" id="PS50112">
    <property type="entry name" value="PAS"/>
    <property type="match status" value="1"/>
</dbReference>
<dbReference type="EMBL" id="BPMK01000001">
    <property type="protein sequence ID" value="GIZ50043.1"/>
    <property type="molecule type" value="Genomic_DNA"/>
</dbReference>
<dbReference type="Gene3D" id="3.40.50.2300">
    <property type="match status" value="1"/>
</dbReference>
<feature type="domain" description="PAS" evidence="7">
    <location>
        <begin position="14"/>
        <end position="71"/>
    </location>
</feature>
<dbReference type="Gene3D" id="3.30.450.20">
    <property type="entry name" value="PAS domain"/>
    <property type="match status" value="1"/>
</dbReference>
<dbReference type="SMART" id="SM00448">
    <property type="entry name" value="REC"/>
    <property type="match status" value="1"/>
</dbReference>
<feature type="modified residue" description="4-aspartylphosphate" evidence="4">
    <location>
        <position position="447"/>
    </location>
</feature>
<dbReference type="Pfam" id="PF00512">
    <property type="entry name" value="HisKA"/>
    <property type="match status" value="1"/>
</dbReference>
<dbReference type="PROSITE" id="PS50113">
    <property type="entry name" value="PAC"/>
    <property type="match status" value="1"/>
</dbReference>
<accession>A0ABQ4PYT9</accession>
<dbReference type="SMART" id="SM00387">
    <property type="entry name" value="HATPase_c"/>
    <property type="match status" value="1"/>
</dbReference>
<organism evidence="9 10">
    <name type="scientific">Noviherbaspirillum aridicola</name>
    <dbReference type="NCBI Taxonomy" id="2849687"/>
    <lineage>
        <taxon>Bacteria</taxon>
        <taxon>Pseudomonadati</taxon>
        <taxon>Pseudomonadota</taxon>
        <taxon>Betaproteobacteria</taxon>
        <taxon>Burkholderiales</taxon>
        <taxon>Oxalobacteraceae</taxon>
        <taxon>Noviherbaspirillum</taxon>
    </lineage>
</organism>
<dbReference type="InterPro" id="IPR001610">
    <property type="entry name" value="PAC"/>
</dbReference>
<comment type="caution">
    <text evidence="9">The sequence shown here is derived from an EMBL/GenBank/DDBJ whole genome shotgun (WGS) entry which is preliminary data.</text>
</comment>
<dbReference type="NCBIfam" id="TIGR00229">
    <property type="entry name" value="sensory_box"/>
    <property type="match status" value="1"/>
</dbReference>
<evidence type="ECO:0000259" key="6">
    <source>
        <dbReference type="PROSITE" id="PS50110"/>
    </source>
</evidence>
<protein>
    <recommendedName>
        <fullName evidence="2">histidine kinase</fullName>
        <ecNumber evidence="2">2.7.13.3</ecNumber>
    </recommendedName>
</protein>
<dbReference type="PANTHER" id="PTHR43065:SF49">
    <property type="entry name" value="HISTIDINE KINASE"/>
    <property type="match status" value="1"/>
</dbReference>
<dbReference type="InterPro" id="IPR011006">
    <property type="entry name" value="CheY-like_superfamily"/>
</dbReference>
<evidence type="ECO:0000259" key="7">
    <source>
        <dbReference type="PROSITE" id="PS50112"/>
    </source>
</evidence>
<evidence type="ECO:0000313" key="10">
    <source>
        <dbReference type="Proteomes" id="UP000887222"/>
    </source>
</evidence>
<dbReference type="InterPro" id="IPR003594">
    <property type="entry name" value="HATPase_dom"/>
</dbReference>
<sequence length="516" mass="55621">MNNPEPRVHLLLQDGRRFQTLIDNVQDFALYLLDHEGRISSWNAGAERIEGYPADEIIGRSMSLFLAPEDRASGTLEQALASAAGQGRHEMEGWHVRKDGSRFWAHTVLQAIRDDDGQLAGYASIARDITQRKLAGETLERASARLLQAQRLEAVGQLTGGIAHDFNNALSVIVNSLDLLASRLRSASDIVVLEKAQRASERAADLTRQLLAFARRQALAPERLDLNALIASAEPMLRRACGPSVRLAVAPGAEPRMVSVDSQQLLQALLNLVINAREAMPHGGELAIRCDSVVLAERHAAANLLPGSYATVSVSDTGIGLPPDLVPRAIEPFFTTKQDGSSGLGLSQAYGFAAQSGGGMIIDSAVGKGTSVTMYFPLAPAATDKPPVASVAGRAGKVLIVEDDQDVLDLATRIFQSLGFDVLTAGNGLDGVAVLERVRDIDVLFTDVVMPMGMSGIELARFTRKVCPQVRILLASGYPMEVLRAEYGDLDDFAFIGKPFRWTELLEKIRAVQEAA</sequence>
<dbReference type="InterPro" id="IPR001789">
    <property type="entry name" value="Sig_transdc_resp-reg_receiver"/>
</dbReference>
<dbReference type="InterPro" id="IPR003661">
    <property type="entry name" value="HisK_dim/P_dom"/>
</dbReference>
<evidence type="ECO:0000256" key="1">
    <source>
        <dbReference type="ARBA" id="ARBA00000085"/>
    </source>
</evidence>
<dbReference type="InterPro" id="IPR000700">
    <property type="entry name" value="PAS-assoc_C"/>
</dbReference>
<dbReference type="SUPFAM" id="SSF47384">
    <property type="entry name" value="Homodimeric domain of signal transducing histidine kinase"/>
    <property type="match status" value="1"/>
</dbReference>
<dbReference type="InterPro" id="IPR004358">
    <property type="entry name" value="Sig_transdc_His_kin-like_C"/>
</dbReference>
<reference evidence="9 10" key="1">
    <citation type="journal article" date="2022" name="Int. J. Syst. Evol. Microbiol.">
        <title>Noviherbaspirillum aridicola sp. nov., isolated from an arid soil in Pakistan.</title>
        <authorList>
            <person name="Khan I.U."/>
            <person name="Saqib M."/>
            <person name="Amin A."/>
            <person name="Hussain F."/>
            <person name="Li L."/>
            <person name="Liu Y.H."/>
            <person name="Fang B.Z."/>
            <person name="Ahmed I."/>
            <person name="Li W.J."/>
        </authorList>
    </citation>
    <scope>NUCLEOTIDE SEQUENCE [LARGE SCALE GENOMIC DNA]</scope>
    <source>
        <strain evidence="9 10">NCCP-691</strain>
    </source>
</reference>
<feature type="domain" description="Response regulatory" evidence="6">
    <location>
        <begin position="397"/>
        <end position="513"/>
    </location>
</feature>
<dbReference type="InterPro" id="IPR005467">
    <property type="entry name" value="His_kinase_dom"/>
</dbReference>
<name>A0ABQ4PYT9_9BURK</name>
<gene>
    <name evidence="9" type="ORF">NCCP691_00570</name>
</gene>
<dbReference type="Gene3D" id="3.30.565.10">
    <property type="entry name" value="Histidine kinase-like ATPase, C-terminal domain"/>
    <property type="match status" value="1"/>
</dbReference>